<evidence type="ECO:0000256" key="9">
    <source>
        <dbReference type="SAM" id="MobiDB-lite"/>
    </source>
</evidence>
<keyword evidence="12" id="KW-1185">Reference proteome</keyword>
<dbReference type="GO" id="GO:0042742">
    <property type="term" value="P:defense response to bacterium"/>
    <property type="evidence" value="ECO:0007669"/>
    <property type="project" value="UniProtKB-KW"/>
</dbReference>
<feature type="compositionally biased region" description="Pro residues" evidence="9">
    <location>
        <begin position="265"/>
        <end position="276"/>
    </location>
</feature>
<dbReference type="PROSITE" id="PS51019">
    <property type="entry name" value="REELIN"/>
    <property type="match status" value="1"/>
</dbReference>
<dbReference type="Proteomes" id="UP000694843">
    <property type="component" value="Unplaced"/>
</dbReference>
<protein>
    <submittedName>
        <fullName evidence="13">Mucin-1</fullName>
    </submittedName>
</protein>
<dbReference type="GeneID" id="108677780"/>
<dbReference type="KEGG" id="hazt:108677780"/>
<feature type="region of interest" description="Disordered" evidence="9">
    <location>
        <begin position="173"/>
        <end position="437"/>
    </location>
</feature>
<dbReference type="InterPro" id="IPR051237">
    <property type="entry name" value="Ferric-chelate_Red/DefProt"/>
</dbReference>
<evidence type="ECO:0000256" key="4">
    <source>
        <dbReference type="ARBA" id="ARBA00022529"/>
    </source>
</evidence>
<dbReference type="InterPro" id="IPR002861">
    <property type="entry name" value="Reeler_dom"/>
</dbReference>
<feature type="chain" id="PRO_5034646080" evidence="10">
    <location>
        <begin position="25"/>
        <end position="617"/>
    </location>
</feature>
<dbReference type="GO" id="GO:0005576">
    <property type="term" value="C:extracellular region"/>
    <property type="evidence" value="ECO:0007669"/>
    <property type="project" value="UniProtKB-SubCell"/>
</dbReference>
<evidence type="ECO:0000256" key="8">
    <source>
        <dbReference type="ARBA" id="ARBA00023022"/>
    </source>
</evidence>
<dbReference type="GO" id="GO:0045087">
    <property type="term" value="P:innate immune response"/>
    <property type="evidence" value="ECO:0007669"/>
    <property type="project" value="UniProtKB-KW"/>
</dbReference>
<comment type="similarity">
    <text evidence="2">Belongs to the insect defense protein family.</text>
</comment>
<proteinExistence type="inferred from homology"/>
<keyword evidence="7" id="KW-0391">Immunity</keyword>
<evidence type="ECO:0000256" key="1">
    <source>
        <dbReference type="ARBA" id="ARBA00004613"/>
    </source>
</evidence>
<evidence type="ECO:0000259" key="11">
    <source>
        <dbReference type="PROSITE" id="PS51019"/>
    </source>
</evidence>
<dbReference type="RefSeq" id="XP_018021553.1">
    <property type="nucleotide sequence ID" value="XM_018166064.2"/>
</dbReference>
<dbReference type="CDD" id="cd08544">
    <property type="entry name" value="Reeler"/>
    <property type="match status" value="1"/>
</dbReference>
<feature type="compositionally biased region" description="Low complexity" evidence="9">
    <location>
        <begin position="419"/>
        <end position="435"/>
    </location>
</feature>
<dbReference type="PANTHER" id="PTHR45828">
    <property type="entry name" value="CYTOCHROME B561/FERRIC REDUCTASE TRANSMEMBRANE"/>
    <property type="match status" value="1"/>
</dbReference>
<evidence type="ECO:0000256" key="7">
    <source>
        <dbReference type="ARBA" id="ARBA00022859"/>
    </source>
</evidence>
<organism evidence="12 13">
    <name type="scientific">Hyalella azteca</name>
    <name type="common">Amphipod</name>
    <dbReference type="NCBI Taxonomy" id="294128"/>
    <lineage>
        <taxon>Eukaryota</taxon>
        <taxon>Metazoa</taxon>
        <taxon>Ecdysozoa</taxon>
        <taxon>Arthropoda</taxon>
        <taxon>Crustacea</taxon>
        <taxon>Multicrustacea</taxon>
        <taxon>Malacostraca</taxon>
        <taxon>Eumalacostraca</taxon>
        <taxon>Peracarida</taxon>
        <taxon>Amphipoda</taxon>
        <taxon>Senticaudata</taxon>
        <taxon>Talitrida</taxon>
        <taxon>Talitroidea</taxon>
        <taxon>Hyalellidae</taxon>
        <taxon>Hyalella</taxon>
    </lineage>
</organism>
<keyword evidence="5" id="KW-0399">Innate immunity</keyword>
<dbReference type="Pfam" id="PF02014">
    <property type="entry name" value="Reeler"/>
    <property type="match status" value="1"/>
</dbReference>
<dbReference type="InterPro" id="IPR042307">
    <property type="entry name" value="Reeler_sf"/>
</dbReference>
<dbReference type="PANTHER" id="PTHR45828:SF9">
    <property type="entry name" value="CELL WALL INTEGRITY AND STRESS RESPONSE COMPONENT 4-LIKE-RELATED"/>
    <property type="match status" value="1"/>
</dbReference>
<dbReference type="AlphaFoldDB" id="A0A8B7P665"/>
<comment type="subcellular location">
    <subcellularLocation>
        <location evidence="1">Secreted</location>
    </subcellularLocation>
</comment>
<name>A0A8B7P665_HYAAZ</name>
<evidence type="ECO:0000256" key="2">
    <source>
        <dbReference type="ARBA" id="ARBA00008501"/>
    </source>
</evidence>
<dbReference type="PROSITE" id="PS51257">
    <property type="entry name" value="PROKAR_LIPOPROTEIN"/>
    <property type="match status" value="1"/>
</dbReference>
<feature type="compositionally biased region" description="Pro residues" evidence="9">
    <location>
        <begin position="242"/>
        <end position="258"/>
    </location>
</feature>
<evidence type="ECO:0000313" key="13">
    <source>
        <dbReference type="RefSeq" id="XP_018021553.1"/>
    </source>
</evidence>
<evidence type="ECO:0000256" key="6">
    <source>
        <dbReference type="ARBA" id="ARBA00022729"/>
    </source>
</evidence>
<feature type="domain" description="Reelin" evidence="11">
    <location>
        <begin position="11"/>
        <end position="179"/>
    </location>
</feature>
<evidence type="ECO:0000256" key="3">
    <source>
        <dbReference type="ARBA" id="ARBA00022525"/>
    </source>
</evidence>
<feature type="compositionally biased region" description="Low complexity" evidence="9">
    <location>
        <begin position="173"/>
        <end position="196"/>
    </location>
</feature>
<gene>
    <name evidence="13" type="primary">LOC108677780</name>
</gene>
<keyword evidence="6 10" id="KW-0732">Signal</keyword>
<dbReference type="OMA" id="MIFWTEV"/>
<evidence type="ECO:0000256" key="5">
    <source>
        <dbReference type="ARBA" id="ARBA00022588"/>
    </source>
</evidence>
<evidence type="ECO:0000256" key="10">
    <source>
        <dbReference type="SAM" id="SignalP"/>
    </source>
</evidence>
<feature type="compositionally biased region" description="Low complexity" evidence="9">
    <location>
        <begin position="291"/>
        <end position="393"/>
    </location>
</feature>
<keyword evidence="3" id="KW-0964">Secreted</keyword>
<reference evidence="13" key="1">
    <citation type="submission" date="2025-08" db="UniProtKB">
        <authorList>
            <consortium name="RefSeq"/>
        </authorList>
    </citation>
    <scope>IDENTIFICATION</scope>
    <source>
        <tissue evidence="13">Whole organism</tissue>
    </source>
</reference>
<dbReference type="GO" id="GO:0016020">
    <property type="term" value="C:membrane"/>
    <property type="evidence" value="ECO:0007669"/>
    <property type="project" value="TreeGrafter"/>
</dbReference>
<sequence>MRVEVFSACVCVLLLLVLPRAADGFSSGAGASACDSMIPQHGGLVAQTTTSPYNVTARNNGDRSITVILTAQEGIVGFKGFLLQARNAADARVGGFDNLPDGSQFLQCTDSQVKDAVTHSSAVEKRRLELTWNAPASFIGPITFRTTFVQSFMIFWTEVKSEAQQILSLSTLPPTTAQTLPPTTASPTSPLTTAPSTSPPTTAPPTSPLTTDPPTTAPPTSPLTTAPPNTAPPTSPLTTAPPTSPPTTDPPITAPPTSPLTTAPPTSPPTTDPPTSPLTTAPPTTAPPTSPLTTASPSSPLTTAPPTSPFTTTAPPTSPLTTAPPTSPLTTAPPTSPLTTAPPTSPLTTAPPTSPPSTDTLPSSSTTFPMSPPTTASTTTTPTLVPTTSQPTTDRPMSPPTSLMPSTENSTNVPPPTLPTTVPALTTAPITPPGTFTVAPPSTGYGIPPAKPNYGNNYFPSYGYGAPRSPDETYGASSLGHNYGVSAGDAFYNPPRFSEVNNAFNPPIRRDTVLSLPSHLEIDGLVPPPPHFRVSPLQFSMPDPDSKPRPYLIPRLPLLDEHSRRPFSSFMPSRELCGQTKRYPCRDEKILPSTIPLYGLADNMKTLSFFTVRHPPS</sequence>
<keyword evidence="4" id="KW-0929">Antimicrobial</keyword>
<dbReference type="OrthoDB" id="2419613at2759"/>
<feature type="signal peptide" evidence="10">
    <location>
        <begin position="1"/>
        <end position="24"/>
    </location>
</feature>
<dbReference type="Gene3D" id="2.60.40.4060">
    <property type="entry name" value="Reeler domain"/>
    <property type="match status" value="1"/>
</dbReference>
<dbReference type="PRINTS" id="PR01217">
    <property type="entry name" value="PRICHEXTENSN"/>
</dbReference>
<evidence type="ECO:0000313" key="12">
    <source>
        <dbReference type="Proteomes" id="UP000694843"/>
    </source>
</evidence>
<keyword evidence="8" id="KW-0044">Antibiotic</keyword>
<accession>A0A8B7P665</accession>
<feature type="compositionally biased region" description="Pro residues" evidence="9">
    <location>
        <begin position="197"/>
        <end position="207"/>
    </location>
</feature>